<comment type="similarity">
    <text evidence="3">Belongs to the acetyltransferase family. RimJ subfamily.</text>
</comment>
<evidence type="ECO:0000313" key="6">
    <source>
        <dbReference type="Proteomes" id="UP000690515"/>
    </source>
</evidence>
<dbReference type="Proteomes" id="UP000690515">
    <property type="component" value="Unassembled WGS sequence"/>
</dbReference>
<dbReference type="PROSITE" id="PS51186">
    <property type="entry name" value="GNAT"/>
    <property type="match status" value="1"/>
</dbReference>
<dbReference type="SUPFAM" id="SSF55729">
    <property type="entry name" value="Acyl-CoA N-acyltransferases (Nat)"/>
    <property type="match status" value="1"/>
</dbReference>
<dbReference type="RefSeq" id="WP_215821839.1">
    <property type="nucleotide sequence ID" value="NZ_JAGSOY010000088.1"/>
</dbReference>
<dbReference type="InterPro" id="IPR000182">
    <property type="entry name" value="GNAT_dom"/>
</dbReference>
<evidence type="ECO:0000256" key="1">
    <source>
        <dbReference type="ARBA" id="ARBA00022679"/>
    </source>
</evidence>
<accession>A0ABS5ZHK8</accession>
<keyword evidence="2" id="KW-0012">Acyltransferase</keyword>
<gene>
    <name evidence="5" type="ORF">KCG35_21070</name>
</gene>
<evidence type="ECO:0000256" key="2">
    <source>
        <dbReference type="ARBA" id="ARBA00023315"/>
    </source>
</evidence>
<name>A0ABS5ZHK8_9GAMM</name>
<evidence type="ECO:0000256" key="3">
    <source>
        <dbReference type="ARBA" id="ARBA00038502"/>
    </source>
</evidence>
<organism evidence="5 6">
    <name type="scientific">Zooshikella harenae</name>
    <dbReference type="NCBI Taxonomy" id="2827238"/>
    <lineage>
        <taxon>Bacteria</taxon>
        <taxon>Pseudomonadati</taxon>
        <taxon>Pseudomonadota</taxon>
        <taxon>Gammaproteobacteria</taxon>
        <taxon>Oceanospirillales</taxon>
        <taxon>Zooshikellaceae</taxon>
        <taxon>Zooshikella</taxon>
    </lineage>
</organism>
<dbReference type="PANTHER" id="PTHR43792:SF8">
    <property type="entry name" value="[RIBOSOMAL PROTEIN US5]-ALANINE N-ACETYLTRANSFERASE"/>
    <property type="match status" value="1"/>
</dbReference>
<dbReference type="PANTHER" id="PTHR43792">
    <property type="entry name" value="GNAT FAMILY, PUTATIVE (AFU_ORTHOLOGUE AFUA_3G00765)-RELATED-RELATED"/>
    <property type="match status" value="1"/>
</dbReference>
<dbReference type="Gene3D" id="3.40.630.30">
    <property type="match status" value="1"/>
</dbReference>
<comment type="caution">
    <text evidence="5">The sequence shown here is derived from an EMBL/GenBank/DDBJ whole genome shotgun (WGS) entry which is preliminary data.</text>
</comment>
<dbReference type="Pfam" id="PF13302">
    <property type="entry name" value="Acetyltransf_3"/>
    <property type="match status" value="1"/>
</dbReference>
<dbReference type="InterPro" id="IPR051531">
    <property type="entry name" value="N-acetyltransferase"/>
</dbReference>
<reference evidence="5 6" key="1">
    <citation type="submission" date="2021-04" db="EMBL/GenBank/DDBJ databases">
        <authorList>
            <person name="Pira H."/>
            <person name="Risdian C."/>
            <person name="Wink J."/>
        </authorList>
    </citation>
    <scope>NUCLEOTIDE SEQUENCE [LARGE SCALE GENOMIC DNA]</scope>
    <source>
        <strain evidence="5 6">WH53</strain>
    </source>
</reference>
<feature type="domain" description="N-acetyltransferase" evidence="4">
    <location>
        <begin position="15"/>
        <end position="176"/>
    </location>
</feature>
<proteinExistence type="inferred from homology"/>
<keyword evidence="6" id="KW-1185">Reference proteome</keyword>
<sequence>MTHHFKAITINTHQLILRPLTEIDAKALFSIFSDQETMRYWSSPPIKKIQEADELIERCMVNYQTQQALCLGLEYQNTAQLIGTCTLFSIHQASRRAELGYILKRDYWGRGLMQEALNAFIHFAFTSLDLHRLEADIDPRNHASKRVLQRLGFNKEGFLRERWMVNGEISDTELYGLLHHEWLSQE</sequence>
<keyword evidence="1" id="KW-0808">Transferase</keyword>
<protein>
    <submittedName>
        <fullName evidence="5">GNAT family N-acetyltransferase</fullName>
    </submittedName>
</protein>
<dbReference type="InterPro" id="IPR016181">
    <property type="entry name" value="Acyl_CoA_acyltransferase"/>
</dbReference>
<dbReference type="EMBL" id="JAGSOY010000088">
    <property type="protein sequence ID" value="MBU2713554.1"/>
    <property type="molecule type" value="Genomic_DNA"/>
</dbReference>
<evidence type="ECO:0000313" key="5">
    <source>
        <dbReference type="EMBL" id="MBU2713554.1"/>
    </source>
</evidence>
<evidence type="ECO:0000259" key="4">
    <source>
        <dbReference type="PROSITE" id="PS51186"/>
    </source>
</evidence>